<evidence type="ECO:0000313" key="3">
    <source>
        <dbReference type="Proteomes" id="UP000051063"/>
    </source>
</evidence>
<sequence length="228" mass="26091">MRQQEFPMYYPPPVHPYHFQDGGAFWPNPYAYRKVAMLPVGEAIVGLVGLVGWMANYYGQLYMKYKDAAATCAYEFPYQWHKIEECLIHTYGVPRAEAEQIVSTMRYWFHKFKAAGLMLPDPAGRWITKWGAITLTKRFDPATGAYVMDGTYNWAPTGTLTGTLVAPDYLYGTWKDNQPLGDKPTEGKFIMRFTFDEHDRPVFNGSFGYGNDAYANKWSGRQDLTSHG</sequence>
<dbReference type="RefSeq" id="WP_055742725.1">
    <property type="nucleotide sequence ID" value="NZ_LJJB01000007.1"/>
</dbReference>
<keyword evidence="1" id="KW-0472">Membrane</keyword>
<dbReference type="EMBL" id="LJJB01000007">
    <property type="protein sequence ID" value="KQL48441.1"/>
    <property type="molecule type" value="Genomic_DNA"/>
</dbReference>
<proteinExistence type="predicted"/>
<keyword evidence="3" id="KW-1185">Reference proteome</keyword>
<reference evidence="2 3" key="1">
    <citation type="submission" date="2015-09" db="EMBL/GenBank/DDBJ databases">
        <title>Genome sequencing project for genomic taxonomy and phylogenomics of Bacillus-like bacteria.</title>
        <authorList>
            <person name="Liu B."/>
            <person name="Wang J."/>
            <person name="Zhu Y."/>
            <person name="Liu G."/>
            <person name="Chen Q."/>
            <person name="Chen Z."/>
            <person name="Lan J."/>
            <person name="Che J."/>
            <person name="Ge C."/>
            <person name="Shi H."/>
            <person name="Pan Z."/>
            <person name="Liu X."/>
        </authorList>
    </citation>
    <scope>NUCLEOTIDE SEQUENCE [LARGE SCALE GENOMIC DNA]</scope>
    <source>
        <strain evidence="2 3">DSM 8552</strain>
    </source>
</reference>
<keyword evidence="1" id="KW-1133">Transmembrane helix</keyword>
<keyword evidence="1" id="KW-0812">Transmembrane</keyword>
<name>A0ABR5NA57_BRECH</name>
<accession>A0ABR5NA57</accession>
<feature type="transmembrane region" description="Helical" evidence="1">
    <location>
        <begin position="36"/>
        <end position="58"/>
    </location>
</feature>
<evidence type="ECO:0000256" key="1">
    <source>
        <dbReference type="SAM" id="Phobius"/>
    </source>
</evidence>
<protein>
    <recommendedName>
        <fullName evidence="4">DUF4166 domain-containing protein</fullName>
    </recommendedName>
</protein>
<evidence type="ECO:0000313" key="2">
    <source>
        <dbReference type="EMBL" id="KQL48441.1"/>
    </source>
</evidence>
<gene>
    <name evidence="2" type="ORF">AN963_01115</name>
</gene>
<organism evidence="2 3">
    <name type="scientific">Brevibacillus choshinensis</name>
    <dbReference type="NCBI Taxonomy" id="54911"/>
    <lineage>
        <taxon>Bacteria</taxon>
        <taxon>Bacillati</taxon>
        <taxon>Bacillota</taxon>
        <taxon>Bacilli</taxon>
        <taxon>Bacillales</taxon>
        <taxon>Paenibacillaceae</taxon>
        <taxon>Brevibacillus</taxon>
    </lineage>
</organism>
<dbReference type="Proteomes" id="UP000051063">
    <property type="component" value="Unassembled WGS sequence"/>
</dbReference>
<comment type="caution">
    <text evidence="2">The sequence shown here is derived from an EMBL/GenBank/DDBJ whole genome shotgun (WGS) entry which is preliminary data.</text>
</comment>
<evidence type="ECO:0008006" key="4">
    <source>
        <dbReference type="Google" id="ProtNLM"/>
    </source>
</evidence>